<reference evidence="1 2" key="1">
    <citation type="journal article" date="2014" name="Genome Announc.">
        <title>Draft Genome Sequence of Magnetospirillum sp. Strain SO-1, a Freshwater Magnetotactic Bacterium Isolated from the Ol'khovka River, Russia.</title>
        <authorList>
            <person name="Grouzdev D.S."/>
            <person name="Dziuba M.V."/>
            <person name="Sukhacheva M.S."/>
            <person name="Mardanov A.V."/>
            <person name="Beletskiy A.V."/>
            <person name="Kuznetsov B.B."/>
            <person name="Skryabin K.G."/>
        </authorList>
    </citation>
    <scope>NUCLEOTIDE SEQUENCE [LARGE SCALE GENOMIC DNA]</scope>
    <source>
        <strain evidence="1 2">SO-1</strain>
    </source>
</reference>
<protein>
    <submittedName>
        <fullName evidence="1">Uncharacterized protein</fullName>
    </submittedName>
</protein>
<evidence type="ECO:0000313" key="2">
    <source>
        <dbReference type="Proteomes" id="UP000011744"/>
    </source>
</evidence>
<gene>
    <name evidence="1" type="ORF">H261_03368</name>
</gene>
<keyword evidence="2" id="KW-1185">Reference proteome</keyword>
<comment type="caution">
    <text evidence="1">The sequence shown here is derived from an EMBL/GenBank/DDBJ whole genome shotgun (WGS) entry which is preliminary data.</text>
</comment>
<sequence>MTTGPTTVTIQIESCQGCDALVTDPVYLATYARCREAGRRIITAWWDRRTPTPPWCPAKSNSEESNHA</sequence>
<dbReference type="PATRIC" id="fig|1244869.3.peg.673"/>
<evidence type="ECO:0000313" key="1">
    <source>
        <dbReference type="EMBL" id="EME71416.1"/>
    </source>
</evidence>
<name>M2YEK5_9PROT</name>
<accession>M2YEK5</accession>
<organism evidence="1 2">
    <name type="scientific">Paramagnetospirillum caucaseum</name>
    <dbReference type="NCBI Taxonomy" id="1244869"/>
    <lineage>
        <taxon>Bacteria</taxon>
        <taxon>Pseudomonadati</taxon>
        <taxon>Pseudomonadota</taxon>
        <taxon>Alphaproteobacteria</taxon>
        <taxon>Rhodospirillales</taxon>
        <taxon>Magnetospirillaceae</taxon>
        <taxon>Paramagnetospirillum</taxon>
    </lineage>
</organism>
<dbReference type="RefSeq" id="WP_008614293.1">
    <property type="nucleotide sequence ID" value="NZ_AONQ01000005.1"/>
</dbReference>
<dbReference type="Proteomes" id="UP000011744">
    <property type="component" value="Unassembled WGS sequence"/>
</dbReference>
<dbReference type="AlphaFoldDB" id="M2YEK5"/>
<dbReference type="EMBL" id="AONQ01000005">
    <property type="protein sequence ID" value="EME71416.1"/>
    <property type="molecule type" value="Genomic_DNA"/>
</dbReference>
<dbReference type="STRING" id="1244869.H261_03368"/>
<proteinExistence type="predicted"/>